<dbReference type="InterPro" id="IPR045792">
    <property type="entry name" value="DUF6036"/>
</dbReference>
<keyword evidence="3" id="KW-1185">Reference proteome</keyword>
<feature type="domain" description="DUF6036" evidence="1">
    <location>
        <begin position="2"/>
        <end position="175"/>
    </location>
</feature>
<evidence type="ECO:0000313" key="3">
    <source>
        <dbReference type="Proteomes" id="UP001268089"/>
    </source>
</evidence>
<organism evidence="2 3">
    <name type="scientific">Rhodoferax saidenbachensis</name>
    <dbReference type="NCBI Taxonomy" id="1484693"/>
    <lineage>
        <taxon>Bacteria</taxon>
        <taxon>Pseudomonadati</taxon>
        <taxon>Pseudomonadota</taxon>
        <taxon>Betaproteobacteria</taxon>
        <taxon>Burkholderiales</taxon>
        <taxon>Comamonadaceae</taxon>
        <taxon>Rhodoferax</taxon>
    </lineage>
</organism>
<gene>
    <name evidence="2" type="ORF">J2X15_002730</name>
</gene>
<comment type="caution">
    <text evidence="2">The sequence shown here is derived from an EMBL/GenBank/DDBJ whole genome shotgun (WGS) entry which is preliminary data.</text>
</comment>
<name>A0ABU1ZPY5_9BURK</name>
<accession>A0ABU1ZPY5</accession>
<dbReference type="Proteomes" id="UP001268089">
    <property type="component" value="Unassembled WGS sequence"/>
</dbReference>
<dbReference type="Pfam" id="PF19502">
    <property type="entry name" value="DUF6036"/>
    <property type="match status" value="1"/>
</dbReference>
<reference evidence="2 3" key="1">
    <citation type="submission" date="2023-07" db="EMBL/GenBank/DDBJ databases">
        <title>Sorghum-associated microbial communities from plants grown in Nebraska, USA.</title>
        <authorList>
            <person name="Schachtman D."/>
        </authorList>
    </citation>
    <scope>NUCLEOTIDE SEQUENCE [LARGE SCALE GENOMIC DNA]</scope>
    <source>
        <strain evidence="2 3">BE308</strain>
    </source>
</reference>
<sequence>MNLEDVDKVLSQIRDDSGLDEFVIVGSLAALGVGGAHRPARMTMSMEVDAYPAKDPGRAPEFSKKFGEDSAFHRENGFYFDAISPALPTLPEGWKSRTIHQVLPSGVKVQFLDPNDCAISKLARSEPKDREWVSAGLRGGILSLPTIEYRMRETQFLDAEEQRKAYQSLKEDRAWLEAQPSTGNTKP</sequence>
<evidence type="ECO:0000313" key="2">
    <source>
        <dbReference type="EMBL" id="MDR7307443.1"/>
    </source>
</evidence>
<proteinExistence type="predicted"/>
<dbReference type="RefSeq" id="WP_310343720.1">
    <property type="nucleotide sequence ID" value="NZ_JAVDXO010000006.1"/>
</dbReference>
<dbReference type="EMBL" id="JAVDXO010000006">
    <property type="protein sequence ID" value="MDR7307443.1"/>
    <property type="molecule type" value="Genomic_DNA"/>
</dbReference>
<evidence type="ECO:0000259" key="1">
    <source>
        <dbReference type="Pfam" id="PF19502"/>
    </source>
</evidence>
<protein>
    <recommendedName>
        <fullName evidence="1">DUF6036 domain-containing protein</fullName>
    </recommendedName>
</protein>